<keyword evidence="8" id="KW-1185">Reference proteome</keyword>
<feature type="transmembrane region" description="Helical" evidence="6">
    <location>
        <begin position="184"/>
        <end position="207"/>
    </location>
</feature>
<dbReference type="eggNOG" id="ENOG502T59S">
    <property type="taxonomic scope" value="Eukaryota"/>
</dbReference>
<evidence type="ECO:0000256" key="3">
    <source>
        <dbReference type="ARBA" id="ARBA00022989"/>
    </source>
</evidence>
<feature type="region of interest" description="Disordered" evidence="5">
    <location>
        <begin position="217"/>
        <end position="253"/>
    </location>
</feature>
<dbReference type="GeneID" id="8101501"/>
<dbReference type="RefSeq" id="XP_002478139.1">
    <property type="nucleotide sequence ID" value="XM_002478094.1"/>
</dbReference>
<dbReference type="OrthoDB" id="4226424at2759"/>
<dbReference type="InterPro" id="IPR051694">
    <property type="entry name" value="Immunoregulatory_rcpt-like"/>
</dbReference>
<feature type="region of interest" description="Disordered" evidence="5">
    <location>
        <begin position="137"/>
        <end position="170"/>
    </location>
</feature>
<dbReference type="AlphaFoldDB" id="B8M079"/>
<evidence type="ECO:0000313" key="8">
    <source>
        <dbReference type="Proteomes" id="UP000001745"/>
    </source>
</evidence>
<evidence type="ECO:0000313" key="7">
    <source>
        <dbReference type="EMBL" id="EED21176.1"/>
    </source>
</evidence>
<sequence>MVQTFTNCDTGEWYGFGNSSQFNIGQTVQVQFGAFDEGTTKLNIYLTRPGGSLVKSLVLNAGFGRGSSVYRLYNSSSTCELDQLNLTIPNDAGVATNSFDTFQFGIFNSSTSLGENGNPLSGFLSWSPNFEVWNNATTTAPASGTTSATSKTSATITSAPNQSTTTTLIPENNSSGGLSLGAKAGIGVGVAVGGVLLAVLIVGVWLWNRKRRNALPRETDAQMESFSKPPGPGGNIQSEDLHELPPAANQQTDVKGHYQPIPQQPVVHEMPSTNQTYEMP</sequence>
<comment type="subcellular location">
    <subcellularLocation>
        <location evidence="1">Membrane</location>
        <topology evidence="1">Single-pass membrane protein</topology>
    </subcellularLocation>
</comment>
<dbReference type="Proteomes" id="UP000001745">
    <property type="component" value="Unassembled WGS sequence"/>
</dbReference>
<reference evidence="8" key="1">
    <citation type="journal article" date="2015" name="Genome Announc.">
        <title>Genome sequence of the AIDS-associated pathogen Penicillium marneffei (ATCC18224) and its near taxonomic relative Talaromyces stipitatus (ATCC10500).</title>
        <authorList>
            <person name="Nierman W.C."/>
            <person name="Fedorova-Abrams N.D."/>
            <person name="Andrianopoulos A."/>
        </authorList>
    </citation>
    <scope>NUCLEOTIDE SEQUENCE [LARGE SCALE GENOMIC DNA]</scope>
    <source>
        <strain evidence="8">ATCC 10500 / CBS 375.48 / QM 6759 / NRRL 1006</strain>
    </source>
</reference>
<gene>
    <name evidence="7" type="ORF">TSTA_084080</name>
</gene>
<dbReference type="InParanoid" id="B8M079"/>
<dbReference type="PANTHER" id="PTHR15549:SF26">
    <property type="entry name" value="AXIAL BUDDING PATTERN PROTEIN 2-RELATED"/>
    <property type="match status" value="1"/>
</dbReference>
<dbReference type="GO" id="GO:0016020">
    <property type="term" value="C:membrane"/>
    <property type="evidence" value="ECO:0007669"/>
    <property type="project" value="UniProtKB-SubCell"/>
</dbReference>
<proteinExistence type="predicted"/>
<evidence type="ECO:0000256" key="4">
    <source>
        <dbReference type="ARBA" id="ARBA00023136"/>
    </source>
</evidence>
<dbReference type="STRING" id="441959.B8M079"/>
<evidence type="ECO:0000256" key="1">
    <source>
        <dbReference type="ARBA" id="ARBA00004167"/>
    </source>
</evidence>
<feature type="compositionally biased region" description="Polar residues" evidence="5">
    <location>
        <begin position="160"/>
        <end position="170"/>
    </location>
</feature>
<name>B8M079_TALSN</name>
<evidence type="ECO:0000256" key="6">
    <source>
        <dbReference type="SAM" id="Phobius"/>
    </source>
</evidence>
<feature type="compositionally biased region" description="Low complexity" evidence="5">
    <location>
        <begin position="137"/>
        <end position="159"/>
    </location>
</feature>
<dbReference type="PhylomeDB" id="B8M079"/>
<dbReference type="OMA" id="FENCEAG"/>
<keyword evidence="3 6" id="KW-1133">Transmembrane helix</keyword>
<organism evidence="7 8">
    <name type="scientific">Talaromyces stipitatus (strain ATCC 10500 / CBS 375.48 / QM 6759 / NRRL 1006)</name>
    <name type="common">Penicillium stipitatum</name>
    <dbReference type="NCBI Taxonomy" id="441959"/>
    <lineage>
        <taxon>Eukaryota</taxon>
        <taxon>Fungi</taxon>
        <taxon>Dikarya</taxon>
        <taxon>Ascomycota</taxon>
        <taxon>Pezizomycotina</taxon>
        <taxon>Eurotiomycetes</taxon>
        <taxon>Eurotiomycetidae</taxon>
        <taxon>Eurotiales</taxon>
        <taxon>Trichocomaceae</taxon>
        <taxon>Talaromyces</taxon>
        <taxon>Talaromyces sect. Talaromyces</taxon>
    </lineage>
</organism>
<dbReference type="PANTHER" id="PTHR15549">
    <property type="entry name" value="PAIRED IMMUNOGLOBULIN-LIKE TYPE 2 RECEPTOR"/>
    <property type="match status" value="1"/>
</dbReference>
<dbReference type="HOGENOM" id="CLU_994589_0_0_1"/>
<accession>B8M079</accession>
<dbReference type="GO" id="GO:0071944">
    <property type="term" value="C:cell periphery"/>
    <property type="evidence" value="ECO:0007669"/>
    <property type="project" value="UniProtKB-ARBA"/>
</dbReference>
<keyword evidence="4 6" id="KW-0472">Membrane</keyword>
<evidence type="ECO:0000256" key="5">
    <source>
        <dbReference type="SAM" id="MobiDB-lite"/>
    </source>
</evidence>
<dbReference type="EMBL" id="EQ962653">
    <property type="protein sequence ID" value="EED21176.1"/>
    <property type="molecule type" value="Genomic_DNA"/>
</dbReference>
<protein>
    <submittedName>
        <fullName evidence="7">Uncharacterized protein</fullName>
    </submittedName>
</protein>
<dbReference type="VEuPathDB" id="FungiDB:TSTA_084080"/>
<evidence type="ECO:0000256" key="2">
    <source>
        <dbReference type="ARBA" id="ARBA00022692"/>
    </source>
</evidence>
<keyword evidence="2 6" id="KW-0812">Transmembrane</keyword>